<feature type="transmembrane region" description="Helical" evidence="8">
    <location>
        <begin position="1043"/>
        <end position="1061"/>
    </location>
</feature>
<dbReference type="Gene3D" id="1.20.1640.10">
    <property type="entry name" value="Multidrug efflux transporter AcrB transmembrane domain"/>
    <property type="match status" value="2"/>
</dbReference>
<keyword evidence="3 8" id="KW-1133">Transmembrane helix</keyword>
<organism evidence="10 11">
    <name type="scientific">Tetraparma gracilis</name>
    <dbReference type="NCBI Taxonomy" id="2962635"/>
    <lineage>
        <taxon>Eukaryota</taxon>
        <taxon>Sar</taxon>
        <taxon>Stramenopiles</taxon>
        <taxon>Ochrophyta</taxon>
        <taxon>Bolidophyceae</taxon>
        <taxon>Parmales</taxon>
        <taxon>Triparmaceae</taxon>
        <taxon>Tetraparma</taxon>
    </lineage>
</organism>
<dbReference type="Proteomes" id="UP001165060">
    <property type="component" value="Unassembled WGS sequence"/>
</dbReference>
<feature type="transmembrane region" description="Helical" evidence="8">
    <location>
        <begin position="1082"/>
        <end position="1104"/>
    </location>
</feature>
<dbReference type="InterPro" id="IPR000731">
    <property type="entry name" value="SSD"/>
</dbReference>
<keyword evidence="2 8" id="KW-0812">Transmembrane</keyword>
<comment type="similarity">
    <text evidence="6">Belongs to the dispatched family.</text>
</comment>
<dbReference type="EMBL" id="BRYB01000007">
    <property type="protein sequence ID" value="GMI20443.1"/>
    <property type="molecule type" value="Genomic_DNA"/>
</dbReference>
<dbReference type="InterPro" id="IPR052081">
    <property type="entry name" value="Dispatched_Hh_regulator"/>
</dbReference>
<evidence type="ECO:0000256" key="5">
    <source>
        <dbReference type="ARBA" id="ARBA00023180"/>
    </source>
</evidence>
<evidence type="ECO:0000256" key="4">
    <source>
        <dbReference type="ARBA" id="ARBA00023136"/>
    </source>
</evidence>
<feature type="transmembrane region" description="Helical" evidence="8">
    <location>
        <begin position="45"/>
        <end position="64"/>
    </location>
</feature>
<comment type="subcellular location">
    <subcellularLocation>
        <location evidence="1">Membrane</location>
        <topology evidence="1">Multi-pass membrane protein</topology>
    </subcellularLocation>
</comment>
<protein>
    <recommendedName>
        <fullName evidence="9">SSD domain-containing protein</fullName>
    </recommendedName>
</protein>
<evidence type="ECO:0000256" key="8">
    <source>
        <dbReference type="SAM" id="Phobius"/>
    </source>
</evidence>
<feature type="transmembrane region" description="Helical" evidence="8">
    <location>
        <begin position="490"/>
        <end position="506"/>
    </location>
</feature>
<gene>
    <name evidence="10" type="ORF">TeGR_g4995</name>
</gene>
<evidence type="ECO:0000259" key="9">
    <source>
        <dbReference type="PROSITE" id="PS50156"/>
    </source>
</evidence>
<feature type="domain" description="SSD" evidence="9">
    <location>
        <begin position="510"/>
        <end position="645"/>
    </location>
</feature>
<comment type="caution">
    <text evidence="10">The sequence shown here is derived from an EMBL/GenBank/DDBJ whole genome shotgun (WGS) entry which is preliminary data.</text>
</comment>
<dbReference type="Pfam" id="PF12349">
    <property type="entry name" value="Sterol-sensing"/>
    <property type="match status" value="1"/>
</dbReference>
<feature type="transmembrane region" description="Helical" evidence="8">
    <location>
        <begin position="587"/>
        <end position="608"/>
    </location>
</feature>
<keyword evidence="4 8" id="KW-0472">Membrane</keyword>
<proteinExistence type="inferred from homology"/>
<feature type="transmembrane region" description="Helical" evidence="8">
    <location>
        <begin position="986"/>
        <end position="1004"/>
    </location>
</feature>
<dbReference type="PANTHER" id="PTHR45951:SF3">
    <property type="entry name" value="PROTEIN DISPATCHED"/>
    <property type="match status" value="1"/>
</dbReference>
<evidence type="ECO:0000256" key="2">
    <source>
        <dbReference type="ARBA" id="ARBA00022692"/>
    </source>
</evidence>
<evidence type="ECO:0000313" key="11">
    <source>
        <dbReference type="Proteomes" id="UP001165060"/>
    </source>
</evidence>
<feature type="region of interest" description="Disordered" evidence="7">
    <location>
        <begin position="230"/>
        <end position="267"/>
    </location>
</feature>
<keyword evidence="11" id="KW-1185">Reference proteome</keyword>
<sequence length="1175" mass="129207">MNTRNSVHLHKSALPLASLEATASLAHVPAPVARYASFVARNPELCLLVSVAFMLFFGAIGFVLRPEDLPDFSAADKGFDTRGSDLSGAYAATQPQLQRAVCRGDLTSNADGSPSLERFYWEDDEGLSDRYVGTIAACGADYCCPGGAWDQERCPREDGCPAAPPAPAMDTCGALDVFGGTSCSILCQALGFDPASTLFTQDPVQCYCWDTGLEEPAYVAKCKGARRTTAAPGRDRSARRTSISRLAADSSSPAPPPSSTSPPAPARRRLTDYADRMCTYARDWWLTDEREIEVVFTATGDDLMNAGTLKAICAHDAEIAAMYRGWFGQAPDSWVSTADDTTCRGRNLGAYIAAYYDRSSCSAITSEDVSSFRTVMSTCYMHYKDGNLGVCNRDNDNCATEQPEVPEDCWKENIVYDVLNAVVDLGFETTNKVKYTKNIPALDEWDEDFFKEVHETLFEEVDSLFGDSKLSGYKSGGKFKIFTKQLIGDNVYSGGAFLFVFVLMWIHTSSGFITIFAFLQILLNLDVAYGVYMIVFQMPFFPFLNLVGIFVVIGIGADDIFVFMDAWKQSARVLGADRDKGERMSYVLHRAGGSMFITSLTTASAFAANALSPVTSLRCFGVFCAIVIIVDFFLMLCYVPALVIIYEKYVVNNSLCCQFCKCCTLCAVPEDPSELRKTEAFFGSVMKPLIIKGKYVFLLLLLGTAGFLGFKASQLERSTSSEFQLFTADHPMERYDLVLKNEFHLTGAAGQTGTMPIEFVFGINAEDNGNHWDPDDWGTLDLLSTFDISAPAAQTALADMCDDIKEESWYNDRCVEFPENDKLCRLTGELCPMRTFKHWVQTECANTRDDETLSYLYSADCYGDTCFQYSVHPERTTCCDLTFPVADEATFTTCLHTFGEVSNFFRDTFGVDSGLMFDKEGNVKMVTNKFPTNVQWNEPYGALDTFYTSAKAFLSSSKEGGNAAVKSGFIYTKLGFFDLQRSLSTGAYQSAGLSFALAFAVLAVTTRSPILTVLSMLTIGSIVCCIVGTLVLDGWQLNIMESVIISVAVGMSVDFVAHYSHTYLHAPESYKSDRDKCVEHTLTTMGVSVLTGAITTFVAGFFMILAQTLFFFQFGFFMMITMAFAFIYTNFMFAPLLSILGPTSGDKGGAAVGLNSDHQKKINLDHGVEVEVSPY</sequence>
<evidence type="ECO:0000256" key="3">
    <source>
        <dbReference type="ARBA" id="ARBA00022989"/>
    </source>
</evidence>
<feature type="transmembrane region" description="Helical" evidence="8">
    <location>
        <begin position="695"/>
        <end position="713"/>
    </location>
</feature>
<evidence type="ECO:0000256" key="1">
    <source>
        <dbReference type="ARBA" id="ARBA00004141"/>
    </source>
</evidence>
<dbReference type="PANTHER" id="PTHR45951">
    <property type="entry name" value="PROTEIN DISPATCHED-RELATED"/>
    <property type="match status" value="1"/>
</dbReference>
<dbReference type="InterPro" id="IPR053958">
    <property type="entry name" value="HMGCR/SNAP/NPC1-like_SSD"/>
</dbReference>
<feature type="transmembrane region" description="Helical" evidence="8">
    <location>
        <begin position="541"/>
        <end position="566"/>
    </location>
</feature>
<feature type="compositionally biased region" description="Pro residues" evidence="7">
    <location>
        <begin position="253"/>
        <end position="265"/>
    </location>
</feature>
<feature type="transmembrane region" description="Helical" evidence="8">
    <location>
        <begin position="1011"/>
        <end position="1031"/>
    </location>
</feature>
<dbReference type="SUPFAM" id="SSF82866">
    <property type="entry name" value="Multidrug efflux transporter AcrB transmembrane domain"/>
    <property type="match status" value="2"/>
</dbReference>
<evidence type="ECO:0000313" key="10">
    <source>
        <dbReference type="EMBL" id="GMI20443.1"/>
    </source>
</evidence>
<accession>A0ABQ6M6H8</accession>
<feature type="transmembrane region" description="Helical" evidence="8">
    <location>
        <begin position="620"/>
        <end position="645"/>
    </location>
</feature>
<feature type="transmembrane region" description="Helical" evidence="8">
    <location>
        <begin position="1110"/>
        <end position="1131"/>
    </location>
</feature>
<feature type="transmembrane region" description="Helical" evidence="8">
    <location>
        <begin position="513"/>
        <end position="535"/>
    </location>
</feature>
<evidence type="ECO:0000256" key="6">
    <source>
        <dbReference type="ARBA" id="ARBA00038046"/>
    </source>
</evidence>
<keyword evidence="5" id="KW-0325">Glycoprotein</keyword>
<evidence type="ECO:0000256" key="7">
    <source>
        <dbReference type="SAM" id="MobiDB-lite"/>
    </source>
</evidence>
<reference evidence="10 11" key="1">
    <citation type="journal article" date="2023" name="Commun. Biol.">
        <title>Genome analysis of Parmales, the sister group of diatoms, reveals the evolutionary specialization of diatoms from phago-mixotrophs to photoautotrophs.</title>
        <authorList>
            <person name="Ban H."/>
            <person name="Sato S."/>
            <person name="Yoshikawa S."/>
            <person name="Yamada K."/>
            <person name="Nakamura Y."/>
            <person name="Ichinomiya M."/>
            <person name="Sato N."/>
            <person name="Blanc-Mathieu R."/>
            <person name="Endo H."/>
            <person name="Kuwata A."/>
            <person name="Ogata H."/>
        </authorList>
    </citation>
    <scope>NUCLEOTIDE SEQUENCE [LARGE SCALE GENOMIC DNA]</scope>
</reference>
<dbReference type="PROSITE" id="PS50156">
    <property type="entry name" value="SSD"/>
    <property type="match status" value="1"/>
</dbReference>
<name>A0ABQ6M6H8_9STRA</name>